<dbReference type="RefSeq" id="WP_076939974.1">
    <property type="nucleotide sequence ID" value="NZ_MOXD01000001.1"/>
</dbReference>
<dbReference type="EMBL" id="MOXD01000001">
    <property type="protein sequence ID" value="OMQ26932.1"/>
    <property type="molecule type" value="Genomic_DNA"/>
</dbReference>
<evidence type="ECO:0000313" key="2">
    <source>
        <dbReference type="Proteomes" id="UP000216021"/>
    </source>
</evidence>
<protein>
    <submittedName>
        <fullName evidence="1">Uncharacterized protein</fullName>
    </submittedName>
</protein>
<proteinExistence type="predicted"/>
<gene>
    <name evidence="1" type="ORF">BMI79_00970</name>
</gene>
<dbReference type="Proteomes" id="UP000216021">
    <property type="component" value="Unassembled WGS sequence"/>
</dbReference>
<dbReference type="AlphaFoldDB" id="A0A1S8CPA4"/>
<sequence>MHWRKYGIQFNHNWDAEAFSPKDGYVILSVSGASLPARQFLLMTLRFNIAGVSVEHHIQTVRAPCKLADEPN</sequence>
<organism evidence="1 2">
    <name type="scientific">Serratia oryzae</name>
    <dbReference type="NCBI Taxonomy" id="2034155"/>
    <lineage>
        <taxon>Bacteria</taxon>
        <taxon>Pseudomonadati</taxon>
        <taxon>Pseudomonadota</taxon>
        <taxon>Gammaproteobacteria</taxon>
        <taxon>Enterobacterales</taxon>
        <taxon>Yersiniaceae</taxon>
        <taxon>Serratia</taxon>
    </lineage>
</organism>
<accession>A0A1S8CPA4</accession>
<dbReference type="STRING" id="2034155.BMI79_00970"/>
<keyword evidence="2" id="KW-1185">Reference proteome</keyword>
<reference evidence="1 2" key="1">
    <citation type="submission" date="2016-11" db="EMBL/GenBank/DDBJ databases">
        <title>Rahnella oryzae sp. nov., isolated from rice root.</title>
        <authorList>
            <person name="Zhang X.-X."/>
            <person name="Zhang J."/>
        </authorList>
    </citation>
    <scope>NUCLEOTIDE SEQUENCE [LARGE SCALE GENOMIC DNA]</scope>
    <source>
        <strain evidence="1 2">J11-6</strain>
    </source>
</reference>
<evidence type="ECO:0000313" key="1">
    <source>
        <dbReference type="EMBL" id="OMQ26932.1"/>
    </source>
</evidence>
<name>A0A1S8CPA4_9GAMM</name>
<comment type="caution">
    <text evidence="1">The sequence shown here is derived from an EMBL/GenBank/DDBJ whole genome shotgun (WGS) entry which is preliminary data.</text>
</comment>